<protein>
    <recommendedName>
        <fullName evidence="3">DUF1093 domain-containing protein</fullName>
    </recommendedName>
</protein>
<name>A0A1J0A3J4_9ENTE</name>
<dbReference type="Proteomes" id="UP000191200">
    <property type="component" value="Chromosome"/>
</dbReference>
<evidence type="ECO:0008006" key="3">
    <source>
        <dbReference type="Google" id="ProtNLM"/>
    </source>
</evidence>
<dbReference type="STRING" id="519472.BHY08_00865"/>
<dbReference type="Pfam" id="PF06486">
    <property type="entry name" value="DUF1093"/>
    <property type="match status" value="1"/>
</dbReference>
<evidence type="ECO:0000313" key="1">
    <source>
        <dbReference type="EMBL" id="APB30501.1"/>
    </source>
</evidence>
<proteinExistence type="predicted"/>
<dbReference type="InterPro" id="IPR036166">
    <property type="entry name" value="YxeA-like_sf"/>
</dbReference>
<reference evidence="1 2" key="1">
    <citation type="submission" date="2016-09" db="EMBL/GenBank/DDBJ databases">
        <title>Vagococcus teuberi sp. nov., isolated from the Malian artisanal sour milk fene.</title>
        <authorList>
            <person name="Wullschleger S."/>
            <person name="Seifert C."/>
            <person name="Baumgartner S."/>
            <person name="Lacroix C."/>
            <person name="Bonfoh B."/>
            <person name="Stevens M.J."/>
            <person name="Meile L."/>
        </authorList>
    </citation>
    <scope>NUCLEOTIDE SEQUENCE [LARGE SCALE GENOMIC DNA]</scope>
    <source>
        <strain evidence="1 2">DSM 21459</strain>
    </source>
</reference>
<organism evidence="1 2">
    <name type="scientific">Vagococcus teuberi</name>
    <dbReference type="NCBI Taxonomy" id="519472"/>
    <lineage>
        <taxon>Bacteria</taxon>
        <taxon>Bacillati</taxon>
        <taxon>Bacillota</taxon>
        <taxon>Bacilli</taxon>
        <taxon>Lactobacillales</taxon>
        <taxon>Enterococcaceae</taxon>
        <taxon>Vagococcus</taxon>
    </lineage>
</organism>
<dbReference type="SUPFAM" id="SSF159121">
    <property type="entry name" value="BC4932-like"/>
    <property type="match status" value="1"/>
</dbReference>
<accession>A0A1J0A3J4</accession>
<evidence type="ECO:0000313" key="2">
    <source>
        <dbReference type="Proteomes" id="UP000191200"/>
    </source>
</evidence>
<gene>
    <name evidence="1" type="ORF">BHY08_00865</name>
</gene>
<dbReference type="EMBL" id="CP017267">
    <property type="protein sequence ID" value="APB30501.1"/>
    <property type="molecule type" value="Genomic_DNA"/>
</dbReference>
<sequence length="129" mass="14533">MIKKVILSVLLVVMVFVGYKGYKYYAETYKSEVAYAKVSDKIPEIKDATYQDGSVVAGSKTYSYDFDFVKEDGSVQKMEYDLTGESDQLKPLTPGSYVKAEISKKRVTKGPNEISETKIPKNVLNKLHK</sequence>
<dbReference type="Gene3D" id="2.40.50.480">
    <property type="match status" value="1"/>
</dbReference>
<dbReference type="AlphaFoldDB" id="A0A1J0A3J4"/>
<dbReference type="KEGG" id="vte:BHY08_00865"/>
<keyword evidence="2" id="KW-1185">Reference proteome</keyword>
<dbReference type="RefSeq" id="WP_071456068.1">
    <property type="nucleotide sequence ID" value="NZ_CABJEN010000009.1"/>
</dbReference>
<dbReference type="InterPro" id="IPR006542">
    <property type="entry name" value="DUF1093"/>
</dbReference>